<proteinExistence type="predicted"/>
<accession>A0A6N6N4X5</accession>
<name>A0A6N6N4X5_9BACT</name>
<comment type="caution">
    <text evidence="1">The sequence shown here is derived from an EMBL/GenBank/DDBJ whole genome shotgun (WGS) entry which is preliminary data.</text>
</comment>
<dbReference type="Proteomes" id="UP000438699">
    <property type="component" value="Unassembled WGS sequence"/>
</dbReference>
<dbReference type="AlphaFoldDB" id="A0A6N6N4X5"/>
<keyword evidence="2" id="KW-1185">Reference proteome</keyword>
<dbReference type="RefSeq" id="WP_151149622.1">
    <property type="nucleotide sequence ID" value="NZ_WAIE01000001.1"/>
</dbReference>
<evidence type="ECO:0000313" key="2">
    <source>
        <dbReference type="Proteomes" id="UP000438699"/>
    </source>
</evidence>
<dbReference type="InterPro" id="IPR029039">
    <property type="entry name" value="Flavoprotein-like_sf"/>
</dbReference>
<dbReference type="EMBL" id="WAIE01000001">
    <property type="protein sequence ID" value="KAB1443290.1"/>
    <property type="molecule type" value="Genomic_DNA"/>
</dbReference>
<protein>
    <recommendedName>
        <fullName evidence="3">Flavodoxin</fullName>
    </recommendedName>
</protein>
<sequence length="189" mass="20307">MKILNVYASLNGQTEKVALAVTQAAQDAGCTVTTLNIRTDNAEIDPLEYDLVFMGSGVYSWLPGKAMLKWMDAQMEAAKKAGRILPNSPRVPGKFAALYCTYAGPHTGEAEAVPAVKYMGQLFDHLGMTIAAEWCVPGAFVPKNMQFMNTQGRMGNIEDRPNSDDLAGVRGRVAALIDSLLPVVKAIAA</sequence>
<organism evidence="1 2">
    <name type="scientific">Pseudodesulfovibrio senegalensis</name>
    <dbReference type="NCBI Taxonomy" id="1721087"/>
    <lineage>
        <taxon>Bacteria</taxon>
        <taxon>Pseudomonadati</taxon>
        <taxon>Thermodesulfobacteriota</taxon>
        <taxon>Desulfovibrionia</taxon>
        <taxon>Desulfovibrionales</taxon>
        <taxon>Desulfovibrionaceae</taxon>
    </lineage>
</organism>
<dbReference type="Gene3D" id="3.40.50.360">
    <property type="match status" value="1"/>
</dbReference>
<gene>
    <name evidence="1" type="ORF">F8A88_03225</name>
</gene>
<reference evidence="1 2" key="1">
    <citation type="journal article" date="2017" name="Int. J. Syst. Evol. Microbiol.">
        <title>Desulfovibrio senegalensis sp. nov., a mesophilic sulfate reducer isolated from marine sediment.</title>
        <authorList>
            <person name="Thioye A."/>
            <person name="Gam Z.B.A."/>
            <person name="Mbengue M."/>
            <person name="Cayol J.L."/>
            <person name="Joseph-Bartoli M."/>
            <person name="Toure-Kane C."/>
            <person name="Labat M."/>
        </authorList>
    </citation>
    <scope>NUCLEOTIDE SEQUENCE [LARGE SCALE GENOMIC DNA]</scope>
    <source>
        <strain evidence="1 2">DSM 101509</strain>
    </source>
</reference>
<dbReference type="OrthoDB" id="5455894at2"/>
<evidence type="ECO:0008006" key="3">
    <source>
        <dbReference type="Google" id="ProtNLM"/>
    </source>
</evidence>
<evidence type="ECO:0000313" key="1">
    <source>
        <dbReference type="EMBL" id="KAB1443290.1"/>
    </source>
</evidence>
<dbReference type="SUPFAM" id="SSF52218">
    <property type="entry name" value="Flavoproteins"/>
    <property type="match status" value="1"/>
</dbReference>